<dbReference type="GO" id="GO:0000981">
    <property type="term" value="F:DNA-binding transcription factor activity, RNA polymerase II-specific"/>
    <property type="evidence" value="ECO:0007669"/>
    <property type="project" value="InterPro"/>
</dbReference>
<name>A0A4R8TNQ2_9PEZI</name>
<dbReference type="PANTHER" id="PTHR31001">
    <property type="entry name" value="UNCHARACTERIZED TRANSCRIPTIONAL REGULATORY PROTEIN"/>
    <property type="match status" value="1"/>
</dbReference>
<dbReference type="GO" id="GO:0005634">
    <property type="term" value="C:nucleus"/>
    <property type="evidence" value="ECO:0007669"/>
    <property type="project" value="UniProtKB-SubCell"/>
</dbReference>
<evidence type="ECO:0000259" key="5">
    <source>
        <dbReference type="PROSITE" id="PS50048"/>
    </source>
</evidence>
<evidence type="ECO:0000256" key="1">
    <source>
        <dbReference type="ARBA" id="ARBA00004123"/>
    </source>
</evidence>
<dbReference type="SUPFAM" id="SSF50475">
    <property type="entry name" value="FMN-binding split barrel"/>
    <property type="match status" value="1"/>
</dbReference>
<gene>
    <name evidence="6" type="primary">lepB-2</name>
    <name evidence="6" type="ORF">C8034_v003956</name>
</gene>
<dbReference type="Pfam" id="PF04082">
    <property type="entry name" value="Fungal_trans"/>
    <property type="match status" value="1"/>
</dbReference>
<dbReference type="InterPro" id="IPR048304">
    <property type="entry name" value="UbiD_Rift_dom"/>
</dbReference>
<dbReference type="Pfam" id="PF00172">
    <property type="entry name" value="Zn_clus"/>
    <property type="match status" value="1"/>
</dbReference>
<dbReference type="GO" id="GO:0006351">
    <property type="term" value="P:DNA-templated transcription"/>
    <property type="evidence" value="ECO:0007669"/>
    <property type="project" value="InterPro"/>
</dbReference>
<keyword evidence="3" id="KW-0539">Nucleus</keyword>
<protein>
    <submittedName>
        <fullName evidence="6">Putative transcription factor lepB</fullName>
    </submittedName>
</protein>
<dbReference type="SUPFAM" id="SSF57701">
    <property type="entry name" value="Zn2/Cys6 DNA-binding domain"/>
    <property type="match status" value="1"/>
</dbReference>
<dbReference type="Pfam" id="PF01977">
    <property type="entry name" value="UbiD"/>
    <property type="match status" value="1"/>
</dbReference>
<keyword evidence="7" id="KW-1185">Reference proteome</keyword>
<dbReference type="EMBL" id="QAPF01000035">
    <property type="protein sequence ID" value="TEA20200.1"/>
    <property type="molecule type" value="Genomic_DNA"/>
</dbReference>
<comment type="caution">
    <text evidence="6">The sequence shown here is derived from an EMBL/GenBank/DDBJ whole genome shotgun (WGS) entry which is preliminary data.</text>
</comment>
<feature type="region of interest" description="Disordered" evidence="4">
    <location>
        <begin position="1"/>
        <end position="21"/>
    </location>
</feature>
<feature type="domain" description="Zn(2)-C6 fungal-type" evidence="5">
    <location>
        <begin position="22"/>
        <end position="49"/>
    </location>
</feature>
<dbReference type="CDD" id="cd12148">
    <property type="entry name" value="fungal_TF_MHR"/>
    <property type="match status" value="1"/>
</dbReference>
<keyword evidence="2" id="KW-0479">Metal-binding</keyword>
<dbReference type="PROSITE" id="PS00463">
    <property type="entry name" value="ZN2_CY6_FUNGAL_1"/>
    <property type="match status" value="1"/>
</dbReference>
<dbReference type="PANTHER" id="PTHR31001:SF90">
    <property type="entry name" value="CENTROMERE DNA-BINDING PROTEIN COMPLEX CBF3 SUBUNIT B"/>
    <property type="match status" value="1"/>
</dbReference>
<dbReference type="AlphaFoldDB" id="A0A4R8TNQ2"/>
<dbReference type="SMART" id="SM00066">
    <property type="entry name" value="GAL4"/>
    <property type="match status" value="1"/>
</dbReference>
<dbReference type="GO" id="GO:0008270">
    <property type="term" value="F:zinc ion binding"/>
    <property type="evidence" value="ECO:0007669"/>
    <property type="project" value="InterPro"/>
</dbReference>
<dbReference type="InterPro" id="IPR036864">
    <property type="entry name" value="Zn2-C6_fun-type_DNA-bd_sf"/>
</dbReference>
<dbReference type="CDD" id="cd00067">
    <property type="entry name" value="GAL4"/>
    <property type="match status" value="1"/>
</dbReference>
<evidence type="ECO:0000256" key="3">
    <source>
        <dbReference type="ARBA" id="ARBA00023242"/>
    </source>
</evidence>
<organism evidence="6 7">
    <name type="scientific">Colletotrichum sidae</name>
    <dbReference type="NCBI Taxonomy" id="1347389"/>
    <lineage>
        <taxon>Eukaryota</taxon>
        <taxon>Fungi</taxon>
        <taxon>Dikarya</taxon>
        <taxon>Ascomycota</taxon>
        <taxon>Pezizomycotina</taxon>
        <taxon>Sordariomycetes</taxon>
        <taxon>Hypocreomycetidae</taxon>
        <taxon>Glomerellales</taxon>
        <taxon>Glomerellaceae</taxon>
        <taxon>Colletotrichum</taxon>
        <taxon>Colletotrichum orbiculare species complex</taxon>
    </lineage>
</organism>
<dbReference type="Gene3D" id="4.10.240.10">
    <property type="entry name" value="Zn(2)-C6 fungal-type DNA-binding domain"/>
    <property type="match status" value="1"/>
</dbReference>
<proteinExistence type="predicted"/>
<evidence type="ECO:0000313" key="6">
    <source>
        <dbReference type="EMBL" id="TEA20200.1"/>
    </source>
</evidence>
<evidence type="ECO:0000256" key="2">
    <source>
        <dbReference type="ARBA" id="ARBA00022723"/>
    </source>
</evidence>
<comment type="subcellular location">
    <subcellularLocation>
        <location evidence="1">Nucleus</location>
    </subcellularLocation>
</comment>
<dbReference type="InterPro" id="IPR050613">
    <property type="entry name" value="Sec_Metabolite_Reg"/>
</dbReference>
<dbReference type="GO" id="GO:0003677">
    <property type="term" value="F:DNA binding"/>
    <property type="evidence" value="ECO:0007669"/>
    <property type="project" value="InterPro"/>
</dbReference>
<dbReference type="PROSITE" id="PS50048">
    <property type="entry name" value="ZN2_CY6_FUNGAL_2"/>
    <property type="match status" value="1"/>
</dbReference>
<evidence type="ECO:0000313" key="7">
    <source>
        <dbReference type="Proteomes" id="UP000295604"/>
    </source>
</evidence>
<accession>A0A4R8TNQ2</accession>
<reference evidence="6 7" key="1">
    <citation type="submission" date="2018-11" db="EMBL/GenBank/DDBJ databases">
        <title>Genome sequence and assembly of Colletotrichum sidae.</title>
        <authorList>
            <person name="Gan P."/>
            <person name="Shirasu K."/>
        </authorList>
    </citation>
    <scope>NUCLEOTIDE SEQUENCE [LARGE SCALE GENOMIC DNA]</scope>
    <source>
        <strain evidence="6 7">CBS 518.97</strain>
    </source>
</reference>
<dbReference type="InterPro" id="IPR007219">
    <property type="entry name" value="XnlR_reg_dom"/>
</dbReference>
<dbReference type="Proteomes" id="UP000295604">
    <property type="component" value="Unassembled WGS sequence"/>
</dbReference>
<sequence length="838" mass="90974">MKRGAVFESEEPQKRRRQPQISCDSCRKKKLKCDRGDPCSSCVIRGLVCAGQPAPEQKALRSSPVAPVTPAPGAANDDSILGRLRRLERAVFGSAAPAGASSDQTLAALGQEMDDRHSPPSETRRAVVDNERQQTAKYLDSTFTRHGTCATTSHDRVGYRIATVNQFPRTPSSATPGLKPTDDTNAALSAWLMTRDEAFKLLDDFMNNPFHLLPVIHGPSMKSTIDAFYASLDQGIDPNPAHAALILAIAATSAFFYSGYSDVAQIFASVDEATQTSMAWFRSAVGILEQSQPSNPACLEEVQARAILAYLVYNFQGCSARFRFLHTCSIAAAREISLHLTDSPNAEHQPDEATREMKRRLWWHIVATDWMLGLMGGPIDGTYNIHPSHFVVNHPRNINDSEPELSSPSLSHPPTTATVLTCFLQRIHLAEISRAIIDARTGSPDLEPTSPERVARLDSLFAAAFSSFPPFLHPTGPIPPEAPPHFSLQRDVVLLGYHSRRARLHRPFLLHTSPTTANQSSRATCLSSARVVLSIATRLLQSSNAAREPAQTYVARAISRRMGCVIGHMFMACTILALNAGSAGGEDTHAEVADACRALASAGEESVVAARLVRHLVGVLRRYRVEGVDDVEVVPPAPEVSHDAGRQRKEDELDVDLSGMVDEPDFGLDGLWEDDGDLVEINQECGPNFEVGAIIRNIVENNERAPLTRDGRLARHLGLPPTASMKEILDKMIAAKSATPIPPVVVDTGACKKIELTSNKLPQRHFPRRCCTTAAYLADSLMWKKQVKDLPWALVFGVLPAAVMASSMPLPGGLFEAEDSGSLAGESLGVAKCDTNGL</sequence>
<evidence type="ECO:0000256" key="4">
    <source>
        <dbReference type="SAM" id="MobiDB-lite"/>
    </source>
</evidence>
<dbReference type="InterPro" id="IPR001138">
    <property type="entry name" value="Zn2Cys6_DnaBD"/>
</dbReference>